<keyword evidence="2" id="KW-0813">Transport</keyword>
<dbReference type="EMBL" id="CP014500">
    <property type="protein sequence ID" value="ANB11423.1"/>
    <property type="molecule type" value="Genomic_DNA"/>
</dbReference>
<evidence type="ECO:0000256" key="4">
    <source>
        <dbReference type="ARBA" id="ARBA00022989"/>
    </source>
</evidence>
<feature type="transmembrane region" description="Helical" evidence="6">
    <location>
        <begin position="492"/>
        <end position="511"/>
    </location>
</feature>
<reference evidence="7 8" key="1">
    <citation type="submission" date="2016-02" db="EMBL/GenBank/DDBJ databases">
        <title>Complete genome sequence and transcriptome regulation of the pentose utilising yeast Sugiyamaella lignohabitans.</title>
        <authorList>
            <person name="Bellasio M."/>
            <person name="Peymann A."/>
            <person name="Valli M."/>
            <person name="Sipitzky M."/>
            <person name="Graf A."/>
            <person name="Sauer M."/>
            <person name="Marx H."/>
            <person name="Mattanovich D."/>
        </authorList>
    </citation>
    <scope>NUCLEOTIDE SEQUENCE [LARGE SCALE GENOMIC DNA]</scope>
    <source>
        <strain evidence="7 8">CBS 10342</strain>
    </source>
</reference>
<dbReference type="GO" id="GO:0006865">
    <property type="term" value="P:amino acid transport"/>
    <property type="evidence" value="ECO:0007669"/>
    <property type="project" value="InterPro"/>
</dbReference>
<dbReference type="Gene3D" id="1.20.1740.10">
    <property type="entry name" value="Amino acid/polyamine transporter I"/>
    <property type="match status" value="1"/>
</dbReference>
<feature type="transmembrane region" description="Helical" evidence="6">
    <location>
        <begin position="292"/>
        <end position="314"/>
    </location>
</feature>
<evidence type="ECO:0000313" key="7">
    <source>
        <dbReference type="EMBL" id="ANB11423.1"/>
    </source>
</evidence>
<keyword evidence="8" id="KW-1185">Reference proteome</keyword>
<feature type="transmembrane region" description="Helical" evidence="6">
    <location>
        <begin position="211"/>
        <end position="232"/>
    </location>
</feature>
<dbReference type="OrthoDB" id="3257095at2759"/>
<dbReference type="Proteomes" id="UP000189580">
    <property type="component" value="Chromosome c"/>
</dbReference>
<dbReference type="AlphaFoldDB" id="A0A167CAA2"/>
<comment type="subcellular location">
    <subcellularLocation>
        <location evidence="1">Membrane</location>
        <topology evidence="1">Multi-pass membrane protein</topology>
    </subcellularLocation>
</comment>
<name>A0A167CAA2_9ASCO</name>
<protein>
    <submittedName>
        <fullName evidence="7">Uga4p</fullName>
    </submittedName>
</protein>
<evidence type="ECO:0000256" key="3">
    <source>
        <dbReference type="ARBA" id="ARBA00022692"/>
    </source>
</evidence>
<feature type="transmembrane region" description="Helical" evidence="6">
    <location>
        <begin position="420"/>
        <end position="440"/>
    </location>
</feature>
<feature type="transmembrane region" description="Helical" evidence="6">
    <location>
        <begin position="252"/>
        <end position="271"/>
    </location>
</feature>
<dbReference type="PANTHER" id="PTHR45649">
    <property type="entry name" value="AMINO-ACID PERMEASE BAT1"/>
    <property type="match status" value="1"/>
</dbReference>
<keyword evidence="5 6" id="KW-0472">Membrane</keyword>
<feature type="transmembrane region" description="Helical" evidence="6">
    <location>
        <begin position="460"/>
        <end position="480"/>
    </location>
</feature>
<evidence type="ECO:0000256" key="2">
    <source>
        <dbReference type="ARBA" id="ARBA00022448"/>
    </source>
</evidence>
<keyword evidence="3 6" id="KW-0812">Transmembrane</keyword>
<evidence type="ECO:0000313" key="8">
    <source>
        <dbReference type="Proteomes" id="UP000189580"/>
    </source>
</evidence>
<dbReference type="InterPro" id="IPR002293">
    <property type="entry name" value="AA/rel_permease1"/>
</dbReference>
<feature type="transmembrane region" description="Helical" evidence="6">
    <location>
        <begin position="135"/>
        <end position="156"/>
    </location>
</feature>
<dbReference type="PROSITE" id="PS00218">
    <property type="entry name" value="AMINO_ACID_PERMEASE_1"/>
    <property type="match status" value="1"/>
</dbReference>
<dbReference type="Pfam" id="PF13520">
    <property type="entry name" value="AA_permease_2"/>
    <property type="match status" value="1"/>
</dbReference>
<dbReference type="InterPro" id="IPR004840">
    <property type="entry name" value="Amino_acid_permease_CS"/>
</dbReference>
<feature type="transmembrane region" description="Helical" evidence="6">
    <location>
        <begin position="394"/>
        <end position="414"/>
    </location>
</feature>
<dbReference type="GO" id="GO:0016020">
    <property type="term" value="C:membrane"/>
    <property type="evidence" value="ECO:0007669"/>
    <property type="project" value="UniProtKB-SubCell"/>
</dbReference>
<dbReference type="PANTHER" id="PTHR45649:SF9">
    <property type="entry name" value="AMINO-ACID PERMEASE 2"/>
    <property type="match status" value="1"/>
</dbReference>
<evidence type="ECO:0000256" key="5">
    <source>
        <dbReference type="ARBA" id="ARBA00023136"/>
    </source>
</evidence>
<feature type="transmembrane region" description="Helical" evidence="6">
    <location>
        <begin position="345"/>
        <end position="373"/>
    </location>
</feature>
<accession>A0A167CAA2</accession>
<evidence type="ECO:0000256" key="6">
    <source>
        <dbReference type="SAM" id="Phobius"/>
    </source>
</evidence>
<dbReference type="GO" id="GO:0022857">
    <property type="term" value="F:transmembrane transporter activity"/>
    <property type="evidence" value="ECO:0007669"/>
    <property type="project" value="InterPro"/>
</dbReference>
<evidence type="ECO:0000256" key="1">
    <source>
        <dbReference type="ARBA" id="ARBA00004141"/>
    </source>
</evidence>
<dbReference type="GeneID" id="30036343"/>
<dbReference type="KEGG" id="slb:AWJ20_4233"/>
<organism evidence="7 8">
    <name type="scientific">Sugiyamaella lignohabitans</name>
    <dbReference type="NCBI Taxonomy" id="796027"/>
    <lineage>
        <taxon>Eukaryota</taxon>
        <taxon>Fungi</taxon>
        <taxon>Dikarya</taxon>
        <taxon>Ascomycota</taxon>
        <taxon>Saccharomycotina</taxon>
        <taxon>Dipodascomycetes</taxon>
        <taxon>Dipodascales</taxon>
        <taxon>Trichomonascaceae</taxon>
        <taxon>Sugiyamaella</taxon>
    </lineage>
</organism>
<dbReference type="PIRSF" id="PIRSF006060">
    <property type="entry name" value="AA_transporter"/>
    <property type="match status" value="1"/>
</dbReference>
<dbReference type="RefSeq" id="XP_018733900.1">
    <property type="nucleotide sequence ID" value="XM_018881296.1"/>
</dbReference>
<feature type="transmembrane region" description="Helical" evidence="6">
    <location>
        <begin position="57"/>
        <end position="81"/>
    </location>
</feature>
<sequence>MSEKYLNDETPDVFTEVPKTSSDNSVSLIDSNEFAQLTDADQHLAQMGYKPVLKREFSMFSAFSFAVSISGLFATVATTFSYPLIAGGAASVIWTWVISGIGCMCISLSVAELVSAYPTAGGMYFTCSYVAPKKYMALISWMDGWLNFLGQIAGIASSDYGAAQLLLAAVSMGSDFTYVPTTQHTVAVMAGILLFHGIINSMSTKFLEKVTNGYVILHIGVLVSGCIALLVMQDDKHDAKYVFTNVESSSGWNPIGFSFLFGFLSVSWSMTDSDATAHVCEEMTEPEKKAPWAIAYAMSFTYFVGILLNIVLVFCMGDPAEILASPVDQPVAQIFYNVLGKKGGIFYTVMAFFIMNFVAITAIHACSRTVWAFSRDQMLPFSRVWYRINKFSGVPVNSVWLTVISCILINLIALGSYTTIAAIFNVCAIAIDWSYCIPILCKIFGGNFQPGPWNLGRASIFVNSWACLWTLFVSIIFVLPTVRPVTADSMNYAAVFFVGIGVFAAVYWYVAGRKYYTGPRKNTQVVDGLKQNPGATTTERLFTE</sequence>
<keyword evidence="4 6" id="KW-1133">Transmembrane helix</keyword>
<gene>
    <name evidence="7" type="primary">UGA4</name>
    <name evidence="7" type="ORF">AWJ20_4233</name>
</gene>
<feature type="transmembrane region" description="Helical" evidence="6">
    <location>
        <begin position="93"/>
        <end position="114"/>
    </location>
</feature>
<proteinExistence type="predicted"/>
<feature type="transmembrane region" description="Helical" evidence="6">
    <location>
        <begin position="176"/>
        <end position="199"/>
    </location>
</feature>